<dbReference type="SUPFAM" id="SSF53474">
    <property type="entry name" value="alpha/beta-Hydrolases"/>
    <property type="match status" value="1"/>
</dbReference>
<dbReference type="EMBL" id="BJWK01000001">
    <property type="protein sequence ID" value="GEM06344.1"/>
    <property type="molecule type" value="Genomic_DNA"/>
</dbReference>
<evidence type="ECO:0000313" key="4">
    <source>
        <dbReference type="EMBL" id="GEM06344.1"/>
    </source>
</evidence>
<name>A0A511KA62_RHOTO</name>
<dbReference type="OrthoDB" id="19653at2759"/>
<feature type="region of interest" description="Disordered" evidence="2">
    <location>
        <begin position="330"/>
        <end position="349"/>
    </location>
</feature>
<accession>A0A511KA62</accession>
<sequence length="367" mass="40326">MLAVPKAVTLTFKTVLGVDYQLDLWLPEEDSLVKSGRTPVLCYFHGAVLCHAKRAKLIQCWVGAGGGLCAGARDWNGWVPDWLFYGALEAGLAVISIDYTLLGPHNGTHVIEDVRDAMRYIHDELNLKLVELSKPQIDPRRIAVCGSSAGGYVSYIAGIHSPVPLKAIISFYGGGGEFLVDWYLKEKTEPFLHDQPLITDASPYRAILDALLDATPPTVRTPIDDPDQLRNTLFYFLIQTGSFLDTLSGIKGVSAELAKLPAEERAQAVPEHVKRVVPHLSVSPSFPSTYLLHGTHDSFVFPAESRNMYRVLREAGVEAKLAEVEGGEHGFDTQAGWSDGPGGRDKKLTKKRDEALATVLPWLLERI</sequence>
<evidence type="ECO:0000313" key="5">
    <source>
        <dbReference type="Proteomes" id="UP000321518"/>
    </source>
</evidence>
<dbReference type="PANTHER" id="PTHR48081:SF3">
    <property type="entry name" value="ALPHA_BETA HYDROLASE FOLD-3 DOMAIN-CONTAINING PROTEIN"/>
    <property type="match status" value="1"/>
</dbReference>
<organism evidence="4 5">
    <name type="scientific">Rhodotorula toruloides</name>
    <name type="common">Yeast</name>
    <name type="synonym">Rhodosporidium toruloides</name>
    <dbReference type="NCBI Taxonomy" id="5286"/>
    <lineage>
        <taxon>Eukaryota</taxon>
        <taxon>Fungi</taxon>
        <taxon>Dikarya</taxon>
        <taxon>Basidiomycota</taxon>
        <taxon>Pucciniomycotina</taxon>
        <taxon>Microbotryomycetes</taxon>
        <taxon>Sporidiobolales</taxon>
        <taxon>Sporidiobolaceae</taxon>
        <taxon>Rhodotorula</taxon>
    </lineage>
</organism>
<evidence type="ECO:0000256" key="1">
    <source>
        <dbReference type="ARBA" id="ARBA00022801"/>
    </source>
</evidence>
<dbReference type="AlphaFoldDB" id="A0A511KA62"/>
<comment type="caution">
    <text evidence="4">The sequence shown here is derived from an EMBL/GenBank/DDBJ whole genome shotgun (WGS) entry which is preliminary data.</text>
</comment>
<evidence type="ECO:0000256" key="2">
    <source>
        <dbReference type="SAM" id="MobiDB-lite"/>
    </source>
</evidence>
<dbReference type="Pfam" id="PF07859">
    <property type="entry name" value="Abhydrolase_3"/>
    <property type="match status" value="1"/>
</dbReference>
<evidence type="ECO:0000259" key="3">
    <source>
        <dbReference type="Pfam" id="PF07859"/>
    </source>
</evidence>
<keyword evidence="1 4" id="KW-0378">Hydrolase</keyword>
<dbReference type="InterPro" id="IPR029058">
    <property type="entry name" value="AB_hydrolase_fold"/>
</dbReference>
<gene>
    <name evidence="4" type="ORF">Rt10032_c01g0361</name>
</gene>
<dbReference type="Gene3D" id="3.40.50.1820">
    <property type="entry name" value="alpha/beta hydrolase"/>
    <property type="match status" value="1"/>
</dbReference>
<dbReference type="PANTHER" id="PTHR48081">
    <property type="entry name" value="AB HYDROLASE SUPERFAMILY PROTEIN C4A8.06C"/>
    <property type="match status" value="1"/>
</dbReference>
<dbReference type="InterPro" id="IPR013094">
    <property type="entry name" value="AB_hydrolase_3"/>
</dbReference>
<proteinExistence type="predicted"/>
<dbReference type="GO" id="GO:0016787">
    <property type="term" value="F:hydrolase activity"/>
    <property type="evidence" value="ECO:0007669"/>
    <property type="project" value="UniProtKB-KW"/>
</dbReference>
<reference evidence="4 5" key="1">
    <citation type="submission" date="2019-07" db="EMBL/GenBank/DDBJ databases">
        <title>Rhodotorula toruloides NBRC10032 genome sequencing.</title>
        <authorList>
            <person name="Shida Y."/>
            <person name="Takaku H."/>
            <person name="Ogasawara W."/>
            <person name="Mori K."/>
        </authorList>
    </citation>
    <scope>NUCLEOTIDE SEQUENCE [LARGE SCALE GENOMIC DNA]</scope>
    <source>
        <strain evidence="4 5">NBRC10032</strain>
    </source>
</reference>
<protein>
    <submittedName>
        <fullName evidence="4">Secreted hydrolase</fullName>
    </submittedName>
</protein>
<feature type="domain" description="Alpha/beta hydrolase fold-3" evidence="3">
    <location>
        <begin position="65"/>
        <end position="159"/>
    </location>
</feature>
<dbReference type="InterPro" id="IPR050300">
    <property type="entry name" value="GDXG_lipolytic_enzyme"/>
</dbReference>
<dbReference type="Proteomes" id="UP000321518">
    <property type="component" value="Unassembled WGS sequence"/>
</dbReference>